<dbReference type="RefSeq" id="WP_404629635.1">
    <property type="nucleotide sequence ID" value="NZ_JADIKM010000001.1"/>
</dbReference>
<protein>
    <submittedName>
        <fullName evidence="7">Copper resistance system multicopper oxidase</fullName>
    </submittedName>
</protein>
<evidence type="ECO:0000256" key="3">
    <source>
        <dbReference type="ARBA" id="ARBA00023008"/>
    </source>
</evidence>
<keyword evidence="8" id="KW-1185">Reference proteome</keyword>
<dbReference type="Proteomes" id="UP001620460">
    <property type="component" value="Unassembled WGS sequence"/>
</dbReference>
<dbReference type="Pfam" id="PF07732">
    <property type="entry name" value="Cu-oxidase_3"/>
    <property type="match status" value="1"/>
</dbReference>
<comment type="caution">
    <text evidence="7">The sequence shown here is derived from an EMBL/GenBank/DDBJ whole genome shotgun (WGS) entry which is preliminary data.</text>
</comment>
<sequence>MTRLLIPAPPTGGGPDTSRRRFLQGLALGGTGIGLGLLGGQCAFAAGAPGASGGSAPTVLSGTDFALQIDQVPVNFTGARRLAHAVNGQVPGPLLRWKEGTDVTLRVTNRLAVPTSIHWHGILLPFDMDGVPGIGFPGIAPGETFTYRFPVRQSGTYWYHSHSGFQEQTGLFGAIVVEPAAGERHHAERDYVVMLNDWTDEDPAHIYATLKRHSDYYNFAEPTAPEFFHDVRTMGLQQALARRRMWNQMRMSPSDLADVSGTTYTYLMNGITPNGNWTGLFRPGERVRLRFINGSSMSFFDVRIPGLKMTVIAADGQDVEPVAVDEFRIGVAEVYDVLVEPQDDRAYTVFAQSIDRTGYARGTLAPRPGMRAEVPAMDPRQRLAMVDMMGAMGNGGHSGPDGGMQGMDMGGAGANVPAVHHARTEYGPGVDMRVDMPRSNLDDPGVGLRDNGRRVLTYADLHTIGGPLDPRAPSRTIELHLTGNMERYEWSFDGVKYSDATPIHFRAGERLRIVLVNDTMMNHPIHLHGMWSELENPDGSFQLRKHTINVQPAQRISYAVTADALGRWAYHCHMLYHMEAGMFREVVVA</sequence>
<feature type="domain" description="Plastocyanin-like" evidence="6">
    <location>
        <begin position="71"/>
        <end position="180"/>
    </location>
</feature>
<dbReference type="CDD" id="cd13874">
    <property type="entry name" value="CuRO_2_CopA"/>
    <property type="match status" value="1"/>
</dbReference>
<dbReference type="InterPro" id="IPR034282">
    <property type="entry name" value="CuRO_2_CopA"/>
</dbReference>
<proteinExistence type="predicted"/>
<dbReference type="PROSITE" id="PS51318">
    <property type="entry name" value="TAT"/>
    <property type="match status" value="1"/>
</dbReference>
<dbReference type="PANTHER" id="PTHR11709:SF394">
    <property type="entry name" value="FI03373P-RELATED"/>
    <property type="match status" value="1"/>
</dbReference>
<dbReference type="InterPro" id="IPR011706">
    <property type="entry name" value="Cu-oxidase_C"/>
</dbReference>
<dbReference type="InterPro" id="IPR034279">
    <property type="entry name" value="CuRO_3_CopA"/>
</dbReference>
<dbReference type="EMBL" id="JADIKM010000001">
    <property type="protein sequence ID" value="MFK2902511.1"/>
    <property type="molecule type" value="Genomic_DNA"/>
</dbReference>
<name>A0ABW8JQP9_9GAMM</name>
<accession>A0ABW8JQP9</accession>
<evidence type="ECO:0000259" key="5">
    <source>
        <dbReference type="Pfam" id="PF07731"/>
    </source>
</evidence>
<dbReference type="NCBIfam" id="TIGR01480">
    <property type="entry name" value="copper_res_A"/>
    <property type="match status" value="1"/>
</dbReference>
<dbReference type="PROSITE" id="PS00080">
    <property type="entry name" value="MULTICOPPER_OXIDASE2"/>
    <property type="match status" value="1"/>
</dbReference>
<evidence type="ECO:0000259" key="4">
    <source>
        <dbReference type="Pfam" id="PF00394"/>
    </source>
</evidence>
<keyword evidence="1" id="KW-0479">Metal-binding</keyword>
<evidence type="ECO:0000256" key="1">
    <source>
        <dbReference type="ARBA" id="ARBA00022723"/>
    </source>
</evidence>
<dbReference type="InterPro" id="IPR001117">
    <property type="entry name" value="Cu-oxidase_2nd"/>
</dbReference>
<dbReference type="Gene3D" id="2.60.40.420">
    <property type="entry name" value="Cupredoxins - blue copper proteins"/>
    <property type="match status" value="3"/>
</dbReference>
<evidence type="ECO:0000259" key="6">
    <source>
        <dbReference type="Pfam" id="PF07732"/>
    </source>
</evidence>
<dbReference type="InterPro" id="IPR006311">
    <property type="entry name" value="TAT_signal"/>
</dbReference>
<dbReference type="Pfam" id="PF00394">
    <property type="entry name" value="Cu-oxidase"/>
    <property type="match status" value="1"/>
</dbReference>
<keyword evidence="3" id="KW-0186">Copper</keyword>
<organism evidence="7 8">
    <name type="scientific">Dyella ginsengisoli</name>
    <dbReference type="NCBI Taxonomy" id="363848"/>
    <lineage>
        <taxon>Bacteria</taxon>
        <taxon>Pseudomonadati</taxon>
        <taxon>Pseudomonadota</taxon>
        <taxon>Gammaproteobacteria</taxon>
        <taxon>Lysobacterales</taxon>
        <taxon>Rhodanobacteraceae</taxon>
        <taxon>Dyella</taxon>
    </lineage>
</organism>
<dbReference type="InterPro" id="IPR034284">
    <property type="entry name" value="CuRO_1_CopA"/>
</dbReference>
<dbReference type="InterPro" id="IPR002355">
    <property type="entry name" value="Cu_oxidase_Cu_BS"/>
</dbReference>
<dbReference type="InterPro" id="IPR008972">
    <property type="entry name" value="Cupredoxin"/>
</dbReference>
<gene>
    <name evidence="7" type="ORF">ISP17_00935</name>
</gene>
<evidence type="ECO:0000256" key="2">
    <source>
        <dbReference type="ARBA" id="ARBA00023002"/>
    </source>
</evidence>
<dbReference type="InterPro" id="IPR006376">
    <property type="entry name" value="Cu-R_CopA"/>
</dbReference>
<dbReference type="InterPro" id="IPR011707">
    <property type="entry name" value="Cu-oxidase-like_N"/>
</dbReference>
<dbReference type="PROSITE" id="PS00079">
    <property type="entry name" value="MULTICOPPER_OXIDASE1"/>
    <property type="match status" value="2"/>
</dbReference>
<evidence type="ECO:0000313" key="8">
    <source>
        <dbReference type="Proteomes" id="UP001620460"/>
    </source>
</evidence>
<dbReference type="PANTHER" id="PTHR11709">
    <property type="entry name" value="MULTI-COPPER OXIDASE"/>
    <property type="match status" value="1"/>
</dbReference>
<reference evidence="7 8" key="1">
    <citation type="submission" date="2020-10" db="EMBL/GenBank/DDBJ databases">
        <title>Phylogeny of dyella-like bacteria.</title>
        <authorList>
            <person name="Fu J."/>
        </authorList>
    </citation>
    <scope>NUCLEOTIDE SEQUENCE [LARGE SCALE GENOMIC DNA]</scope>
    <source>
        <strain evidence="7 8">Gsoil3046</strain>
    </source>
</reference>
<dbReference type="CDD" id="cd13896">
    <property type="entry name" value="CuRO_3_CopA"/>
    <property type="match status" value="1"/>
</dbReference>
<evidence type="ECO:0000313" key="7">
    <source>
        <dbReference type="EMBL" id="MFK2902511.1"/>
    </source>
</evidence>
<dbReference type="InterPro" id="IPR045087">
    <property type="entry name" value="Cu-oxidase_fam"/>
</dbReference>
<dbReference type="InterPro" id="IPR033138">
    <property type="entry name" value="Cu_oxidase_CS"/>
</dbReference>
<keyword evidence="2" id="KW-0560">Oxidoreductase</keyword>
<dbReference type="Pfam" id="PF07731">
    <property type="entry name" value="Cu-oxidase_2"/>
    <property type="match status" value="1"/>
</dbReference>
<dbReference type="SUPFAM" id="SSF49503">
    <property type="entry name" value="Cupredoxins"/>
    <property type="match status" value="3"/>
</dbReference>
<dbReference type="CDD" id="cd13848">
    <property type="entry name" value="CuRO_1_CopA"/>
    <property type="match status" value="1"/>
</dbReference>
<feature type="domain" description="Plastocyanin-like" evidence="5">
    <location>
        <begin position="472"/>
        <end position="588"/>
    </location>
</feature>
<feature type="domain" description="Plastocyanin-like" evidence="4">
    <location>
        <begin position="190"/>
        <end position="363"/>
    </location>
</feature>